<accession>A0AA36CU40</accession>
<comment type="caution">
    <text evidence="2">The sequence shown here is derived from an EMBL/GenBank/DDBJ whole genome shotgun (WGS) entry which is preliminary data.</text>
</comment>
<organism evidence="2 3">
    <name type="scientific">Mesorhabditis spiculigera</name>
    <dbReference type="NCBI Taxonomy" id="96644"/>
    <lineage>
        <taxon>Eukaryota</taxon>
        <taxon>Metazoa</taxon>
        <taxon>Ecdysozoa</taxon>
        <taxon>Nematoda</taxon>
        <taxon>Chromadorea</taxon>
        <taxon>Rhabditida</taxon>
        <taxon>Rhabditina</taxon>
        <taxon>Rhabditomorpha</taxon>
        <taxon>Rhabditoidea</taxon>
        <taxon>Rhabditidae</taxon>
        <taxon>Mesorhabditinae</taxon>
        <taxon>Mesorhabditis</taxon>
    </lineage>
</organism>
<sequence length="74" mass="7944">MRHLLLDILLTALIAAGSDERASVREQRLPAHLLAMEGPDTTVLATVLVVAVLNSPAVLPNPPSIPMVMSHRSR</sequence>
<evidence type="ECO:0000256" key="1">
    <source>
        <dbReference type="SAM" id="SignalP"/>
    </source>
</evidence>
<reference evidence="2" key="1">
    <citation type="submission" date="2023-06" db="EMBL/GenBank/DDBJ databases">
        <authorList>
            <person name="Delattre M."/>
        </authorList>
    </citation>
    <scope>NUCLEOTIDE SEQUENCE</scope>
    <source>
        <strain evidence="2">AF72</strain>
    </source>
</reference>
<gene>
    <name evidence="2" type="ORF">MSPICULIGERA_LOCUS12782</name>
</gene>
<dbReference type="EMBL" id="CATQJA010002630">
    <property type="protein sequence ID" value="CAJ0574449.1"/>
    <property type="molecule type" value="Genomic_DNA"/>
</dbReference>
<proteinExistence type="predicted"/>
<feature type="signal peptide" evidence="1">
    <location>
        <begin position="1"/>
        <end position="16"/>
    </location>
</feature>
<dbReference type="Proteomes" id="UP001177023">
    <property type="component" value="Unassembled WGS sequence"/>
</dbReference>
<name>A0AA36CU40_9BILA</name>
<dbReference type="AlphaFoldDB" id="A0AA36CU40"/>
<feature type="chain" id="PRO_5041438495" evidence="1">
    <location>
        <begin position="17"/>
        <end position="74"/>
    </location>
</feature>
<keyword evidence="3" id="KW-1185">Reference proteome</keyword>
<evidence type="ECO:0000313" key="3">
    <source>
        <dbReference type="Proteomes" id="UP001177023"/>
    </source>
</evidence>
<feature type="non-terminal residue" evidence="2">
    <location>
        <position position="1"/>
    </location>
</feature>
<keyword evidence="1" id="KW-0732">Signal</keyword>
<protein>
    <submittedName>
        <fullName evidence="2">Uncharacterized protein</fullName>
    </submittedName>
</protein>
<evidence type="ECO:0000313" key="2">
    <source>
        <dbReference type="EMBL" id="CAJ0574449.1"/>
    </source>
</evidence>